<evidence type="ECO:0000256" key="8">
    <source>
        <dbReference type="SAM" id="MobiDB-lite"/>
    </source>
</evidence>
<evidence type="ECO:0000256" key="3">
    <source>
        <dbReference type="ARBA" id="ARBA00022475"/>
    </source>
</evidence>
<dbReference type="Pfam" id="PF09335">
    <property type="entry name" value="VTT_dom"/>
    <property type="match status" value="1"/>
</dbReference>
<evidence type="ECO:0000256" key="5">
    <source>
        <dbReference type="ARBA" id="ARBA00022989"/>
    </source>
</evidence>
<dbReference type="PANTHER" id="PTHR12677">
    <property type="entry name" value="GOLGI APPARATUS MEMBRANE PROTEIN TVP38-RELATED"/>
    <property type="match status" value="1"/>
</dbReference>
<feature type="transmembrane region" description="Helical" evidence="7">
    <location>
        <begin position="59"/>
        <end position="83"/>
    </location>
</feature>
<keyword evidence="4 7" id="KW-0812">Transmembrane</keyword>
<evidence type="ECO:0000259" key="9">
    <source>
        <dbReference type="Pfam" id="PF09335"/>
    </source>
</evidence>
<protein>
    <recommendedName>
        <fullName evidence="7">TVP38/TMEM64 family membrane protein</fullName>
    </recommendedName>
</protein>
<dbReference type="InterPro" id="IPR032816">
    <property type="entry name" value="VTT_dom"/>
</dbReference>
<feature type="transmembrane region" description="Helical" evidence="7">
    <location>
        <begin position="89"/>
        <end position="113"/>
    </location>
</feature>
<dbReference type="RefSeq" id="WP_339393488.1">
    <property type="nucleotide sequence ID" value="NZ_BAAAAF010000012.1"/>
</dbReference>
<dbReference type="EMBL" id="BAAAAF010000012">
    <property type="protein sequence ID" value="GAA0036761.1"/>
    <property type="molecule type" value="Genomic_DNA"/>
</dbReference>
<name>A0ABP3CCT8_9MICO</name>
<comment type="caution">
    <text evidence="10">The sequence shown here is derived from an EMBL/GenBank/DDBJ whole genome shotgun (WGS) entry which is preliminary data.</text>
</comment>
<evidence type="ECO:0000313" key="11">
    <source>
        <dbReference type="Proteomes" id="UP001498238"/>
    </source>
</evidence>
<evidence type="ECO:0000256" key="2">
    <source>
        <dbReference type="ARBA" id="ARBA00008640"/>
    </source>
</evidence>
<keyword evidence="3 7" id="KW-1003">Cell membrane</keyword>
<accession>A0ABP3CCT8</accession>
<dbReference type="InterPro" id="IPR015414">
    <property type="entry name" value="TMEM64"/>
</dbReference>
<dbReference type="PANTHER" id="PTHR12677:SF59">
    <property type="entry name" value="GOLGI APPARATUS MEMBRANE PROTEIN TVP38-RELATED"/>
    <property type="match status" value="1"/>
</dbReference>
<keyword evidence="11" id="KW-1185">Reference proteome</keyword>
<feature type="region of interest" description="Disordered" evidence="8">
    <location>
        <begin position="229"/>
        <end position="257"/>
    </location>
</feature>
<evidence type="ECO:0000256" key="1">
    <source>
        <dbReference type="ARBA" id="ARBA00004651"/>
    </source>
</evidence>
<gene>
    <name evidence="10" type="ORF">NCCP602_27220</name>
</gene>
<evidence type="ECO:0000256" key="6">
    <source>
        <dbReference type="ARBA" id="ARBA00023136"/>
    </source>
</evidence>
<feature type="transmembrane region" description="Helical" evidence="7">
    <location>
        <begin position="20"/>
        <end position="39"/>
    </location>
</feature>
<organism evidence="10 11">
    <name type="scientific">Brevibacterium metallidurans</name>
    <dbReference type="NCBI Taxonomy" id="1482676"/>
    <lineage>
        <taxon>Bacteria</taxon>
        <taxon>Bacillati</taxon>
        <taxon>Actinomycetota</taxon>
        <taxon>Actinomycetes</taxon>
        <taxon>Micrococcales</taxon>
        <taxon>Brevibacteriaceae</taxon>
        <taxon>Brevibacterium</taxon>
    </lineage>
</organism>
<evidence type="ECO:0000313" key="10">
    <source>
        <dbReference type="EMBL" id="GAA0036761.1"/>
    </source>
</evidence>
<feature type="transmembrane region" description="Helical" evidence="7">
    <location>
        <begin position="172"/>
        <end position="195"/>
    </location>
</feature>
<dbReference type="Proteomes" id="UP001498238">
    <property type="component" value="Unassembled WGS sequence"/>
</dbReference>
<feature type="transmembrane region" description="Helical" evidence="7">
    <location>
        <begin position="201"/>
        <end position="220"/>
    </location>
</feature>
<feature type="domain" description="VTT" evidence="9">
    <location>
        <begin position="76"/>
        <end position="192"/>
    </location>
</feature>
<comment type="subcellular location">
    <subcellularLocation>
        <location evidence="1 7">Cell membrane</location>
        <topology evidence="1 7">Multi-pass membrane protein</topology>
    </subcellularLocation>
</comment>
<sequence length="257" mass="26703">MPTTNPETPPRRRGRLAWGSIVRNAALAVVVLAGLWLVVNVHLPTPRVLQDEIAEAGAWGFAVFIALATVVAATPIPVTIVAVAGGLAFGLPLGTLLTLIGIVLGGYAGYWIARGLGRPTARKMLGSHAEAVETQLHGGGFYAVCTLRLLPGLPYWPVNYGSGAFGIDNRTFLTATTISSLPGLFALVGIGAFIGDPTVPGGIAVGVAWVVVGVLTILAFRRWRATTREPAAQNGTEPVVESDNRENPGPVTEAADG</sequence>
<reference evidence="10 11" key="1">
    <citation type="submission" date="2024-01" db="EMBL/GenBank/DDBJ databases">
        <title>Characterization of antibiotic resistant novel bacterial strains and their environmental applications.</title>
        <authorList>
            <person name="Manzoor S."/>
            <person name="Abbas S."/>
            <person name="Arshad M."/>
            <person name="Ahmed I."/>
        </authorList>
    </citation>
    <scope>NUCLEOTIDE SEQUENCE [LARGE SCALE GENOMIC DNA]</scope>
    <source>
        <strain evidence="10 11">NCCP-602</strain>
    </source>
</reference>
<keyword evidence="5 7" id="KW-1133">Transmembrane helix</keyword>
<evidence type="ECO:0000256" key="4">
    <source>
        <dbReference type="ARBA" id="ARBA00022692"/>
    </source>
</evidence>
<evidence type="ECO:0000256" key="7">
    <source>
        <dbReference type="RuleBase" id="RU366058"/>
    </source>
</evidence>
<comment type="similarity">
    <text evidence="2 7">Belongs to the TVP38/TMEM64 family.</text>
</comment>
<proteinExistence type="inferred from homology"/>
<keyword evidence="6 7" id="KW-0472">Membrane</keyword>